<keyword evidence="2" id="KW-1185">Reference proteome</keyword>
<dbReference type="SUPFAM" id="SSF51905">
    <property type="entry name" value="FAD/NAD(P)-binding domain"/>
    <property type="match status" value="1"/>
</dbReference>
<evidence type="ECO:0000313" key="1">
    <source>
        <dbReference type="EMBL" id="PHJ20563.1"/>
    </source>
</evidence>
<evidence type="ECO:0000313" key="2">
    <source>
        <dbReference type="Proteomes" id="UP000221165"/>
    </source>
</evidence>
<dbReference type="AlphaFoldDB" id="A0A2C6KXD1"/>
<dbReference type="RefSeq" id="XP_067922250.1">
    <property type="nucleotide sequence ID" value="XM_068065775.1"/>
</dbReference>
<dbReference type="EMBL" id="MIGC01002714">
    <property type="protein sequence ID" value="PHJ20563.1"/>
    <property type="molecule type" value="Genomic_DNA"/>
</dbReference>
<comment type="caution">
    <text evidence="1">The sequence shown here is derived from an EMBL/GenBank/DDBJ whole genome shotgun (WGS) entry which is preliminary data.</text>
</comment>
<proteinExistence type="predicted"/>
<dbReference type="OrthoDB" id="269227at2759"/>
<sequence>GAVYTPVTLFNSGVGPAEQIEKLGLSLVHSVPQLGSNFIDRIAVPVGVFVTRKQYAKFSSPRVSDVVGINPLGPDC</sequence>
<feature type="non-terminal residue" evidence="1">
    <location>
        <position position="76"/>
    </location>
</feature>
<dbReference type="Gene3D" id="3.50.50.60">
    <property type="entry name" value="FAD/NAD(P)-binding domain"/>
    <property type="match status" value="1"/>
</dbReference>
<dbReference type="VEuPathDB" id="ToxoDB:CSUI_005604"/>
<accession>A0A2C6KXD1</accession>
<feature type="non-terminal residue" evidence="1">
    <location>
        <position position="1"/>
    </location>
</feature>
<organism evidence="1 2">
    <name type="scientific">Cystoisospora suis</name>
    <dbReference type="NCBI Taxonomy" id="483139"/>
    <lineage>
        <taxon>Eukaryota</taxon>
        <taxon>Sar</taxon>
        <taxon>Alveolata</taxon>
        <taxon>Apicomplexa</taxon>
        <taxon>Conoidasida</taxon>
        <taxon>Coccidia</taxon>
        <taxon>Eucoccidiorida</taxon>
        <taxon>Eimeriorina</taxon>
        <taxon>Sarcocystidae</taxon>
        <taxon>Cystoisospora</taxon>
    </lineage>
</organism>
<name>A0A2C6KXD1_9APIC</name>
<protein>
    <submittedName>
        <fullName evidence="1">Gmc oxidoreductase</fullName>
    </submittedName>
</protein>
<dbReference type="Proteomes" id="UP000221165">
    <property type="component" value="Unassembled WGS sequence"/>
</dbReference>
<dbReference type="GeneID" id="94428986"/>
<dbReference type="InterPro" id="IPR036188">
    <property type="entry name" value="FAD/NAD-bd_sf"/>
</dbReference>
<reference evidence="1 2" key="1">
    <citation type="journal article" date="2017" name="Int. J. Parasitol.">
        <title>The genome of the protozoan parasite Cystoisospora suis and a reverse vaccinology approach to identify vaccine candidates.</title>
        <authorList>
            <person name="Palmieri N."/>
            <person name="Shrestha A."/>
            <person name="Ruttkowski B."/>
            <person name="Beck T."/>
            <person name="Vogl C."/>
            <person name="Tomley F."/>
            <person name="Blake D.P."/>
            <person name="Joachim A."/>
        </authorList>
    </citation>
    <scope>NUCLEOTIDE SEQUENCE [LARGE SCALE GENOMIC DNA]</scope>
    <source>
        <strain evidence="1 2">Wien I</strain>
    </source>
</reference>
<gene>
    <name evidence="1" type="ORF">CSUI_005604</name>
</gene>